<name>X0ZCE0_9ZZZZ</name>
<dbReference type="AlphaFoldDB" id="X0ZCE0"/>
<comment type="caution">
    <text evidence="4">The sequence shown here is derived from an EMBL/GenBank/DDBJ whole genome shotgun (WGS) entry which is preliminary data.</text>
</comment>
<evidence type="ECO:0000256" key="1">
    <source>
        <dbReference type="ARBA" id="ARBA00022485"/>
    </source>
</evidence>
<gene>
    <name evidence="4" type="ORF">S01H4_09375</name>
</gene>
<dbReference type="GO" id="GO:0008616">
    <property type="term" value="P:tRNA queuosine(34) biosynthetic process"/>
    <property type="evidence" value="ECO:0007669"/>
    <property type="project" value="InterPro"/>
</dbReference>
<protein>
    <recommendedName>
        <fullName evidence="3">DUF1730 domain-containing protein</fullName>
    </recommendedName>
</protein>
<evidence type="ECO:0000313" key="4">
    <source>
        <dbReference type="EMBL" id="GAG55882.1"/>
    </source>
</evidence>
<keyword evidence="1" id="KW-0004">4Fe-4S</keyword>
<keyword evidence="1" id="KW-0411">Iron-sulfur</keyword>
<organism evidence="4">
    <name type="scientific">marine sediment metagenome</name>
    <dbReference type="NCBI Taxonomy" id="412755"/>
    <lineage>
        <taxon>unclassified sequences</taxon>
        <taxon>metagenomes</taxon>
        <taxon>ecological metagenomes</taxon>
    </lineage>
</organism>
<dbReference type="InterPro" id="IPR004453">
    <property type="entry name" value="QueG"/>
</dbReference>
<feature type="domain" description="DUF1730" evidence="3">
    <location>
        <begin position="69"/>
        <end position="139"/>
    </location>
</feature>
<dbReference type="Pfam" id="PF08331">
    <property type="entry name" value="QueG_DUF1730"/>
    <property type="match status" value="1"/>
</dbReference>
<accession>X0ZCE0</accession>
<dbReference type="EMBL" id="BART01003374">
    <property type="protein sequence ID" value="GAG55882.1"/>
    <property type="molecule type" value="Genomic_DNA"/>
</dbReference>
<keyword evidence="1" id="KW-0479">Metal-binding</keyword>
<evidence type="ECO:0000259" key="3">
    <source>
        <dbReference type="Pfam" id="PF08331"/>
    </source>
</evidence>
<feature type="non-terminal residue" evidence="4">
    <location>
        <position position="168"/>
    </location>
</feature>
<reference evidence="4" key="1">
    <citation type="journal article" date="2014" name="Front. Microbiol.">
        <title>High frequency of phylogenetically diverse reductive dehalogenase-homologous genes in deep subseafloor sedimentary metagenomes.</title>
        <authorList>
            <person name="Kawai M."/>
            <person name="Futagami T."/>
            <person name="Toyoda A."/>
            <person name="Takaki Y."/>
            <person name="Nishi S."/>
            <person name="Hori S."/>
            <person name="Arai W."/>
            <person name="Tsubouchi T."/>
            <person name="Morono Y."/>
            <person name="Uchiyama I."/>
            <person name="Ito T."/>
            <person name="Fujiyama A."/>
            <person name="Inagaki F."/>
            <person name="Takami H."/>
        </authorList>
    </citation>
    <scope>NUCLEOTIDE SEQUENCE</scope>
    <source>
        <strain evidence="4">Expedition CK06-06</strain>
    </source>
</reference>
<dbReference type="GO" id="GO:0052693">
    <property type="term" value="F:epoxyqueuosine reductase activity"/>
    <property type="evidence" value="ECO:0007669"/>
    <property type="project" value="TreeGrafter"/>
</dbReference>
<keyword evidence="1" id="KW-0408">Iron</keyword>
<sequence>MLLASQIKELGGEIGLDIVRITNAESFPEAEKHIIESVEKGYIPENDYYVFKNISKRPNNLNLNKINKRCNPKSILKRAKSVVSVAQCYLIEEDDNIEDKNLLYGRIAKYDVGNFYYDVKLKLKKIVDFINQETDFKYKSKNKSCYISLTEKPIAQRAGVGWYGKNGI</sequence>
<dbReference type="InterPro" id="IPR013542">
    <property type="entry name" value="QueG_DUF1730"/>
</dbReference>
<dbReference type="GO" id="GO:0051539">
    <property type="term" value="F:4 iron, 4 sulfur cluster binding"/>
    <property type="evidence" value="ECO:0007669"/>
    <property type="project" value="UniProtKB-KW"/>
</dbReference>
<dbReference type="PANTHER" id="PTHR30002">
    <property type="entry name" value="EPOXYQUEUOSINE REDUCTASE"/>
    <property type="match status" value="1"/>
</dbReference>
<proteinExistence type="predicted"/>
<dbReference type="PANTHER" id="PTHR30002:SF4">
    <property type="entry name" value="EPOXYQUEUOSINE REDUCTASE"/>
    <property type="match status" value="1"/>
</dbReference>
<evidence type="ECO:0000256" key="2">
    <source>
        <dbReference type="ARBA" id="ARBA00023002"/>
    </source>
</evidence>
<keyword evidence="2" id="KW-0560">Oxidoreductase</keyword>